<comment type="caution">
    <text evidence="1">The sequence shown here is derived from an EMBL/GenBank/DDBJ whole genome shotgun (WGS) entry which is preliminary data.</text>
</comment>
<proteinExistence type="predicted"/>
<name>A0A8H3I7P5_9LECA</name>
<organism evidence="1 2">
    <name type="scientific">Imshaugia aleurites</name>
    <dbReference type="NCBI Taxonomy" id="172621"/>
    <lineage>
        <taxon>Eukaryota</taxon>
        <taxon>Fungi</taxon>
        <taxon>Dikarya</taxon>
        <taxon>Ascomycota</taxon>
        <taxon>Pezizomycotina</taxon>
        <taxon>Lecanoromycetes</taxon>
        <taxon>OSLEUM clade</taxon>
        <taxon>Lecanoromycetidae</taxon>
        <taxon>Lecanorales</taxon>
        <taxon>Lecanorineae</taxon>
        <taxon>Parmeliaceae</taxon>
        <taxon>Imshaugia</taxon>
    </lineage>
</organism>
<reference evidence="1" key="1">
    <citation type="submission" date="2021-03" db="EMBL/GenBank/DDBJ databases">
        <authorList>
            <person name="Tagirdzhanova G."/>
        </authorList>
    </citation>
    <scope>NUCLEOTIDE SEQUENCE</scope>
</reference>
<evidence type="ECO:0000313" key="1">
    <source>
        <dbReference type="EMBL" id="CAF9910465.1"/>
    </source>
</evidence>
<keyword evidence="2" id="KW-1185">Reference proteome</keyword>
<protein>
    <submittedName>
        <fullName evidence="1">Uncharacterized protein</fullName>
    </submittedName>
</protein>
<dbReference type="AlphaFoldDB" id="A0A8H3I7P5"/>
<accession>A0A8H3I7P5</accession>
<gene>
    <name evidence="1" type="ORF">IMSHALPRED_009205</name>
</gene>
<evidence type="ECO:0000313" key="2">
    <source>
        <dbReference type="Proteomes" id="UP000664534"/>
    </source>
</evidence>
<dbReference type="Proteomes" id="UP000664534">
    <property type="component" value="Unassembled WGS sequence"/>
</dbReference>
<sequence>MQDTPRIAPISIPHPSNALLAPLFALAVGEVEEAVPSDAVDEVLPVSVAIAEPLDEAVPAGAAVAAAPPLLTPASLNTPASTNFVHAPTISAE</sequence>
<dbReference type="EMBL" id="CAJPDT010000007">
    <property type="protein sequence ID" value="CAF9910465.1"/>
    <property type="molecule type" value="Genomic_DNA"/>
</dbReference>